<feature type="compositionally biased region" description="Low complexity" evidence="1">
    <location>
        <begin position="419"/>
        <end position="435"/>
    </location>
</feature>
<keyword evidence="2" id="KW-0812">Transmembrane</keyword>
<comment type="caution">
    <text evidence="4">The sequence shown here is derived from an EMBL/GenBank/DDBJ whole genome shotgun (WGS) entry which is preliminary data.</text>
</comment>
<dbReference type="EMBL" id="JADBEB010000001">
    <property type="protein sequence ID" value="MBE1487306.1"/>
    <property type="molecule type" value="Genomic_DNA"/>
</dbReference>
<accession>A0A927R6W7</accession>
<evidence type="ECO:0000256" key="3">
    <source>
        <dbReference type="SAM" id="SignalP"/>
    </source>
</evidence>
<organism evidence="4 5">
    <name type="scientific">Plantactinospora soyae</name>
    <dbReference type="NCBI Taxonomy" id="1544732"/>
    <lineage>
        <taxon>Bacteria</taxon>
        <taxon>Bacillati</taxon>
        <taxon>Actinomycetota</taxon>
        <taxon>Actinomycetes</taxon>
        <taxon>Micromonosporales</taxon>
        <taxon>Micromonosporaceae</taxon>
        <taxon>Plantactinospora</taxon>
    </lineage>
</organism>
<feature type="compositionally biased region" description="Low complexity" evidence="1">
    <location>
        <begin position="389"/>
        <end position="411"/>
    </location>
</feature>
<keyword evidence="2" id="KW-0472">Membrane</keyword>
<feature type="region of interest" description="Disordered" evidence="1">
    <location>
        <begin position="249"/>
        <end position="497"/>
    </location>
</feature>
<reference evidence="4" key="1">
    <citation type="submission" date="2020-10" db="EMBL/GenBank/DDBJ databases">
        <title>Sequencing the genomes of 1000 actinobacteria strains.</title>
        <authorList>
            <person name="Klenk H.-P."/>
        </authorList>
    </citation>
    <scope>NUCLEOTIDE SEQUENCE</scope>
    <source>
        <strain evidence="4">DSM 46832</strain>
    </source>
</reference>
<evidence type="ECO:0000313" key="4">
    <source>
        <dbReference type="EMBL" id="MBE1487306.1"/>
    </source>
</evidence>
<feature type="compositionally biased region" description="Low complexity" evidence="1">
    <location>
        <begin position="253"/>
        <end position="265"/>
    </location>
</feature>
<feature type="transmembrane region" description="Helical" evidence="2">
    <location>
        <begin position="217"/>
        <end position="242"/>
    </location>
</feature>
<gene>
    <name evidence="4" type="ORF">H4W31_002944</name>
</gene>
<dbReference type="Proteomes" id="UP000649753">
    <property type="component" value="Unassembled WGS sequence"/>
</dbReference>
<sequence length="497" mass="47955">MSVRRGATWLATVCVAFGATVSLGAAPAAAEGETVRVRAPSALNAGGSPGSVTVNVSMRGGDCVNVRTGLGIRLPGLTADRVEVRVAADGDWRPVQVSDGADGLVATQRTAPDRPVLCARKSVSSRYRVSLLAGAPAGRVTVVAEAYTAAGRLLGRDSDTARVGGRTGTTPSPTRKSPTTEPVESPVATEEAVVPTQEVAAALPNQTAAASDSGTSLGIGAMVMIVGVVMVVIGIALLVLLIRRGRTDRRAPAAEPATAGPPAGGWQTRVPPTPRPAAVYGGGAASGGGDPTMMLPGGGDRTVALPTGADPTMMLPSGGGDRTVALPGAGRPTPGRPGAAGPTPGRPGGGTPTLIPDPSAGRPGGGDPTLILPARTPPRQPRPAPPTPSASGSPTPSASGSPTPSASGSPTPSGPGSPIPSASGSPIPSASGSPAPSGPGSPAPSGAASPAPSGSGASAPAGSGSPTASDSGSPGQPPTAPGPDATLILPTNPPKPR</sequence>
<feature type="region of interest" description="Disordered" evidence="1">
    <location>
        <begin position="158"/>
        <end position="192"/>
    </location>
</feature>
<feature type="compositionally biased region" description="Low complexity" evidence="1">
    <location>
        <begin position="443"/>
        <end position="474"/>
    </location>
</feature>
<dbReference type="RefSeq" id="WP_192767172.1">
    <property type="nucleotide sequence ID" value="NZ_JADBEB010000001.1"/>
</dbReference>
<feature type="chain" id="PRO_5039328240" evidence="3">
    <location>
        <begin position="26"/>
        <end position="497"/>
    </location>
</feature>
<name>A0A927R6W7_9ACTN</name>
<feature type="compositionally biased region" description="Low complexity" evidence="1">
    <location>
        <begin position="327"/>
        <end position="343"/>
    </location>
</feature>
<keyword evidence="5" id="KW-1185">Reference proteome</keyword>
<dbReference type="AlphaFoldDB" id="A0A927R6W7"/>
<feature type="compositionally biased region" description="Gly residues" evidence="1">
    <location>
        <begin position="280"/>
        <end position="300"/>
    </location>
</feature>
<feature type="compositionally biased region" description="Low complexity" evidence="1">
    <location>
        <begin position="168"/>
        <end position="180"/>
    </location>
</feature>
<keyword evidence="2" id="KW-1133">Transmembrane helix</keyword>
<evidence type="ECO:0000256" key="1">
    <source>
        <dbReference type="SAM" id="MobiDB-lite"/>
    </source>
</evidence>
<evidence type="ECO:0000313" key="5">
    <source>
        <dbReference type="Proteomes" id="UP000649753"/>
    </source>
</evidence>
<feature type="signal peptide" evidence="3">
    <location>
        <begin position="1"/>
        <end position="25"/>
    </location>
</feature>
<feature type="compositionally biased region" description="Pro residues" evidence="1">
    <location>
        <begin position="375"/>
        <end position="388"/>
    </location>
</feature>
<keyword evidence="3" id="KW-0732">Signal</keyword>
<proteinExistence type="predicted"/>
<evidence type="ECO:0000256" key="2">
    <source>
        <dbReference type="SAM" id="Phobius"/>
    </source>
</evidence>
<protein>
    <submittedName>
        <fullName evidence="4">Uncharacterized protein</fullName>
    </submittedName>
</protein>